<dbReference type="Gene3D" id="2.40.128.20">
    <property type="match status" value="1"/>
</dbReference>
<evidence type="ECO:0000256" key="2">
    <source>
        <dbReference type="PIRNR" id="PIRNR036893"/>
    </source>
</evidence>
<keyword evidence="5" id="KW-1185">Reference proteome</keyword>
<dbReference type="InterPro" id="IPR000566">
    <property type="entry name" value="Lipocln_cytosolic_FA-bd_dom"/>
</dbReference>
<dbReference type="PROSITE" id="PS00213">
    <property type="entry name" value="LIPOCALIN"/>
    <property type="match status" value="1"/>
</dbReference>
<proteinExistence type="inferred from homology"/>
<dbReference type="InterPro" id="IPR022271">
    <property type="entry name" value="Lipocalin_ApoD"/>
</dbReference>
<keyword evidence="2" id="KW-0446">Lipid-binding</keyword>
<reference evidence="4 5" key="1">
    <citation type="submission" date="2023-04" db="EMBL/GenBank/DDBJ databases">
        <title>Marinobulbifer ophiurae gen. nov., sp. Nov., isolate from tissue of brittle star Ophioplocus japonicus.</title>
        <authorList>
            <person name="Kawano K."/>
            <person name="Sawayama S."/>
            <person name="Nakagawa S."/>
        </authorList>
    </citation>
    <scope>NUCLEOTIDE SEQUENCE [LARGE SCALE GENOMIC DNA]</scope>
    <source>
        <strain evidence="4 5">NKW57</strain>
    </source>
</reference>
<comment type="function">
    <text evidence="2">Involved in the storage or transport of lipids necessary for membrane maintenance under stressful conditions. Displays a binding preference for lysophospholipids.</text>
</comment>
<dbReference type="Pfam" id="PF08212">
    <property type="entry name" value="Lipocalin_2"/>
    <property type="match status" value="1"/>
</dbReference>
<evidence type="ECO:0000313" key="5">
    <source>
        <dbReference type="Proteomes" id="UP001224392"/>
    </source>
</evidence>
<comment type="caution">
    <text evidence="4">The sequence shown here is derived from an EMBL/GenBank/DDBJ whole genome shotgun (WGS) entry which is preliminary data.</text>
</comment>
<dbReference type="InterPro" id="IPR047202">
    <property type="entry name" value="Lipocalin_Blc-like_dom"/>
</dbReference>
<comment type="subcellular location">
    <subcellularLocation>
        <location evidence="2">Cell outer membrane</location>
    </subcellularLocation>
</comment>
<sequence length="169" mass="19225">MLAIAFAATLAGCTGVPAGVEPVRDFELDRYLGQWYEIARLDHRFERGMSRVTAEYSRKPDGSVKVINRGYLADEGRWKEAEGKARFAGDPSVGHLEVSFFGPFYGSYVVFELEREGYQYAFVTSSSRSYLWLLARTPQVPDAVRDQFLQRAGQLGFDLEQLIWVKQPR</sequence>
<comment type="similarity">
    <text evidence="1 2">Belongs to the calycin superfamily. Lipocalin family.</text>
</comment>
<evidence type="ECO:0000256" key="1">
    <source>
        <dbReference type="ARBA" id="ARBA00006889"/>
    </source>
</evidence>
<dbReference type="Proteomes" id="UP001224392">
    <property type="component" value="Unassembled WGS sequence"/>
</dbReference>
<dbReference type="InterPro" id="IPR022272">
    <property type="entry name" value="Lipocalin_CS"/>
</dbReference>
<dbReference type="PRINTS" id="PR01171">
    <property type="entry name" value="BCTLIPOCALIN"/>
</dbReference>
<dbReference type="PANTHER" id="PTHR10612:SF34">
    <property type="entry name" value="APOLIPOPROTEIN D"/>
    <property type="match status" value="1"/>
</dbReference>
<dbReference type="SUPFAM" id="SSF50814">
    <property type="entry name" value="Lipocalins"/>
    <property type="match status" value="1"/>
</dbReference>
<organism evidence="4 5">
    <name type="scientific">Biformimicrobium ophioploci</name>
    <dbReference type="NCBI Taxonomy" id="3036711"/>
    <lineage>
        <taxon>Bacteria</taxon>
        <taxon>Pseudomonadati</taxon>
        <taxon>Pseudomonadota</taxon>
        <taxon>Gammaproteobacteria</taxon>
        <taxon>Cellvibrionales</taxon>
        <taxon>Microbulbiferaceae</taxon>
        <taxon>Biformimicrobium</taxon>
    </lineage>
</organism>
<accession>A0ABQ6LYD4</accession>
<keyword evidence="2" id="KW-0998">Cell outer membrane</keyword>
<feature type="domain" description="Lipocalin/cytosolic fatty-acid binding" evidence="3">
    <location>
        <begin position="27"/>
        <end position="167"/>
    </location>
</feature>
<protein>
    <recommendedName>
        <fullName evidence="2">Outer membrane lipoprotein Blc</fullName>
    </recommendedName>
</protein>
<dbReference type="EMBL" id="BSYJ01000003">
    <property type="protein sequence ID" value="GMG87061.1"/>
    <property type="molecule type" value="Genomic_DNA"/>
</dbReference>
<name>A0ABQ6LYD4_9GAMM</name>
<comment type="subunit">
    <text evidence="2">Homodimer.</text>
</comment>
<keyword evidence="2" id="KW-0472">Membrane</keyword>
<dbReference type="InterPro" id="IPR002446">
    <property type="entry name" value="Lipocalin_bac"/>
</dbReference>
<gene>
    <name evidence="4" type="ORF">MNKW57_13820</name>
</gene>
<dbReference type="PIRSF" id="PIRSF036893">
    <property type="entry name" value="Lipocalin_ApoD"/>
    <property type="match status" value="1"/>
</dbReference>
<dbReference type="CDD" id="cd19438">
    <property type="entry name" value="lipocalin_Blc-like"/>
    <property type="match status" value="1"/>
</dbReference>
<dbReference type="InterPro" id="IPR012674">
    <property type="entry name" value="Calycin"/>
</dbReference>
<keyword evidence="2" id="KW-0449">Lipoprotein</keyword>
<dbReference type="PANTHER" id="PTHR10612">
    <property type="entry name" value="APOLIPOPROTEIN D"/>
    <property type="match status" value="1"/>
</dbReference>
<evidence type="ECO:0000259" key="3">
    <source>
        <dbReference type="Pfam" id="PF08212"/>
    </source>
</evidence>
<evidence type="ECO:0000313" key="4">
    <source>
        <dbReference type="EMBL" id="GMG87061.1"/>
    </source>
</evidence>